<dbReference type="InterPro" id="IPR001128">
    <property type="entry name" value="Cyt_P450"/>
</dbReference>
<evidence type="ECO:0000256" key="7">
    <source>
        <dbReference type="PIRSR" id="PIRSR602401-1"/>
    </source>
</evidence>
<dbReference type="PANTHER" id="PTHR47947:SF24">
    <property type="entry name" value="ISOFLAVONE 2'-HYDROXYLASE-LIKE"/>
    <property type="match status" value="1"/>
</dbReference>
<organism evidence="9 10">
    <name type="scientific">Deinandra increscens subsp. villosa</name>
    <dbReference type="NCBI Taxonomy" id="3103831"/>
    <lineage>
        <taxon>Eukaryota</taxon>
        <taxon>Viridiplantae</taxon>
        <taxon>Streptophyta</taxon>
        <taxon>Embryophyta</taxon>
        <taxon>Tracheophyta</taxon>
        <taxon>Spermatophyta</taxon>
        <taxon>Magnoliopsida</taxon>
        <taxon>eudicotyledons</taxon>
        <taxon>Gunneridae</taxon>
        <taxon>Pentapetalae</taxon>
        <taxon>asterids</taxon>
        <taxon>campanulids</taxon>
        <taxon>Asterales</taxon>
        <taxon>Asteraceae</taxon>
        <taxon>Asteroideae</taxon>
        <taxon>Heliantheae alliance</taxon>
        <taxon>Madieae</taxon>
        <taxon>Madiinae</taxon>
        <taxon>Deinandra</taxon>
    </lineage>
</organism>
<sequence>MDTLYLCILLLVLAWSIFNKYLITKIKNLPPTPLSALTVIGFRTIFKQPIHQTLSYIANRHGPILLLRFGCRLVLLISSESAAEDLFTNNDVVFAHRPKLIPAKVFGCNYTNLAWVPHGAHWRHLRRVSCLEILPFHRKPDQQDLLGDEVKELLRRLYCNNKVLVNLKPMFLDLVFNVMMRIFAGKSVLDRYCQKKTTEEGETNEPISLLEYATRSFKMTTGETDLIYFMPILKLLGVTDLEQRCTQMQRKGDSLLNNLLEEIREKSNDGLCQKEEKVIQILLEKQREDPKHYSDEIIKGLVQVSLSAGTDSSAGTLEWAFSLLLNHPEVLQKAQNEIDNYVGKDRFLKQSDIDHLPYLRCIVKEAMRLYPVAPLLVPHESSKDCKVGGYHVPKGTMLMVNAWAIHNDPNTWKEPTKFKPERFEEIVDERNGFRLMPFGYGRRSCPGKHMAVRVITLALGSLIHCFEWERVSEEMVDLTEQTGIALFRDKPLMAICHPRSLMDNLLAQI</sequence>
<dbReference type="InterPro" id="IPR017972">
    <property type="entry name" value="Cyt_P450_CS"/>
</dbReference>
<dbReference type="GO" id="GO:0004497">
    <property type="term" value="F:monooxygenase activity"/>
    <property type="evidence" value="ECO:0007669"/>
    <property type="project" value="UniProtKB-KW"/>
</dbReference>
<evidence type="ECO:0000256" key="6">
    <source>
        <dbReference type="ARBA" id="ARBA00023033"/>
    </source>
</evidence>
<dbReference type="InterPro" id="IPR050651">
    <property type="entry name" value="Plant_Cytochrome_P450_Monoox"/>
</dbReference>
<evidence type="ECO:0000256" key="1">
    <source>
        <dbReference type="ARBA" id="ARBA00001971"/>
    </source>
</evidence>
<dbReference type="GO" id="GO:0020037">
    <property type="term" value="F:heme binding"/>
    <property type="evidence" value="ECO:0007669"/>
    <property type="project" value="InterPro"/>
</dbReference>
<proteinExistence type="inferred from homology"/>
<dbReference type="GO" id="GO:0016705">
    <property type="term" value="F:oxidoreductase activity, acting on paired donors, with incorporation or reduction of molecular oxygen"/>
    <property type="evidence" value="ECO:0007669"/>
    <property type="project" value="InterPro"/>
</dbReference>
<dbReference type="Pfam" id="PF00067">
    <property type="entry name" value="p450"/>
    <property type="match status" value="1"/>
</dbReference>
<dbReference type="InterPro" id="IPR036396">
    <property type="entry name" value="Cyt_P450_sf"/>
</dbReference>
<feature type="binding site" description="axial binding residue" evidence="7">
    <location>
        <position position="445"/>
    </location>
    <ligand>
        <name>heme</name>
        <dbReference type="ChEBI" id="CHEBI:30413"/>
    </ligand>
    <ligandPart>
        <name>Fe</name>
        <dbReference type="ChEBI" id="CHEBI:18248"/>
    </ligandPart>
</feature>
<dbReference type="PROSITE" id="PS00086">
    <property type="entry name" value="CYTOCHROME_P450"/>
    <property type="match status" value="1"/>
</dbReference>
<dbReference type="EMBL" id="JBCNJP010000009">
    <property type="protein sequence ID" value="KAK9073413.1"/>
    <property type="molecule type" value="Genomic_DNA"/>
</dbReference>
<dbReference type="AlphaFoldDB" id="A0AAP0DI28"/>
<name>A0AAP0DI28_9ASTR</name>
<comment type="caution">
    <text evidence="9">The sequence shown here is derived from an EMBL/GenBank/DDBJ whole genome shotgun (WGS) entry which is preliminary data.</text>
</comment>
<evidence type="ECO:0000313" key="9">
    <source>
        <dbReference type="EMBL" id="KAK9073413.1"/>
    </source>
</evidence>
<comment type="cofactor">
    <cofactor evidence="1 7">
        <name>heme</name>
        <dbReference type="ChEBI" id="CHEBI:30413"/>
    </cofactor>
</comment>
<dbReference type="FunFam" id="1.10.630.10:FF:000026">
    <property type="entry name" value="Cytochrome P450 82C4"/>
    <property type="match status" value="1"/>
</dbReference>
<evidence type="ECO:0000313" key="10">
    <source>
        <dbReference type="Proteomes" id="UP001408789"/>
    </source>
</evidence>
<accession>A0AAP0DI28</accession>
<protein>
    <recommendedName>
        <fullName evidence="11">Cytochrome P450</fullName>
    </recommendedName>
</protein>
<dbReference type="SUPFAM" id="SSF48264">
    <property type="entry name" value="Cytochrome P450"/>
    <property type="match status" value="1"/>
</dbReference>
<keyword evidence="5 7" id="KW-0408">Iron</keyword>
<gene>
    <name evidence="9" type="ORF">SSX86_007737</name>
</gene>
<dbReference type="PRINTS" id="PR00385">
    <property type="entry name" value="P450"/>
</dbReference>
<evidence type="ECO:0008006" key="11">
    <source>
        <dbReference type="Google" id="ProtNLM"/>
    </source>
</evidence>
<evidence type="ECO:0000256" key="8">
    <source>
        <dbReference type="RuleBase" id="RU000461"/>
    </source>
</evidence>
<keyword evidence="10" id="KW-1185">Reference proteome</keyword>
<dbReference type="CDD" id="cd20653">
    <property type="entry name" value="CYP81"/>
    <property type="match status" value="1"/>
</dbReference>
<dbReference type="PRINTS" id="PR00463">
    <property type="entry name" value="EP450I"/>
</dbReference>
<dbReference type="PANTHER" id="PTHR47947">
    <property type="entry name" value="CYTOCHROME P450 82C3-RELATED"/>
    <property type="match status" value="1"/>
</dbReference>
<dbReference type="Proteomes" id="UP001408789">
    <property type="component" value="Unassembled WGS sequence"/>
</dbReference>
<evidence type="ECO:0000256" key="4">
    <source>
        <dbReference type="ARBA" id="ARBA00023002"/>
    </source>
</evidence>
<keyword evidence="4 8" id="KW-0560">Oxidoreductase</keyword>
<comment type="similarity">
    <text evidence="8">Belongs to the cytochrome P450 family.</text>
</comment>
<keyword evidence="2 7" id="KW-0349">Heme</keyword>
<dbReference type="Gene3D" id="1.10.630.10">
    <property type="entry name" value="Cytochrome P450"/>
    <property type="match status" value="1"/>
</dbReference>
<evidence type="ECO:0000256" key="2">
    <source>
        <dbReference type="ARBA" id="ARBA00022617"/>
    </source>
</evidence>
<evidence type="ECO:0000256" key="3">
    <source>
        <dbReference type="ARBA" id="ARBA00022723"/>
    </source>
</evidence>
<dbReference type="GO" id="GO:0005506">
    <property type="term" value="F:iron ion binding"/>
    <property type="evidence" value="ECO:0007669"/>
    <property type="project" value="InterPro"/>
</dbReference>
<reference evidence="9 10" key="1">
    <citation type="submission" date="2024-04" db="EMBL/GenBank/DDBJ databases">
        <title>The reference genome of an endangered Asteraceae, Deinandra increscens subsp. villosa, native to the Central Coast of California.</title>
        <authorList>
            <person name="Guilliams M."/>
            <person name="Hasenstab-Lehman K."/>
            <person name="Meyer R."/>
            <person name="Mcevoy S."/>
        </authorList>
    </citation>
    <scope>NUCLEOTIDE SEQUENCE [LARGE SCALE GENOMIC DNA]</scope>
    <source>
        <tissue evidence="9">Leaf</tissue>
    </source>
</reference>
<keyword evidence="6 8" id="KW-0503">Monooxygenase</keyword>
<keyword evidence="3 7" id="KW-0479">Metal-binding</keyword>
<dbReference type="InterPro" id="IPR002401">
    <property type="entry name" value="Cyt_P450_E_grp-I"/>
</dbReference>
<evidence type="ECO:0000256" key="5">
    <source>
        <dbReference type="ARBA" id="ARBA00023004"/>
    </source>
</evidence>